<organism evidence="5 6">
    <name type="scientific">Effrenium voratum</name>
    <dbReference type="NCBI Taxonomy" id="2562239"/>
    <lineage>
        <taxon>Eukaryota</taxon>
        <taxon>Sar</taxon>
        <taxon>Alveolata</taxon>
        <taxon>Dinophyceae</taxon>
        <taxon>Suessiales</taxon>
        <taxon>Symbiodiniaceae</taxon>
        <taxon>Effrenium</taxon>
    </lineage>
</organism>
<gene>
    <name evidence="5" type="ORF">EVOR1521_LOCUS24710</name>
</gene>
<dbReference type="AlphaFoldDB" id="A0AA36JAB4"/>
<evidence type="ECO:0000313" key="5">
    <source>
        <dbReference type="EMBL" id="CAJ1401595.1"/>
    </source>
</evidence>
<keyword evidence="6" id="KW-1185">Reference proteome</keyword>
<dbReference type="GO" id="GO:0006271">
    <property type="term" value="P:DNA strand elongation involved in DNA replication"/>
    <property type="evidence" value="ECO:0007669"/>
    <property type="project" value="TreeGrafter"/>
</dbReference>
<reference evidence="5" key="1">
    <citation type="submission" date="2023-08" db="EMBL/GenBank/DDBJ databases">
        <authorList>
            <person name="Chen Y."/>
            <person name="Shah S."/>
            <person name="Dougan E. K."/>
            <person name="Thang M."/>
            <person name="Chan C."/>
        </authorList>
    </citation>
    <scope>NUCLEOTIDE SEQUENCE</scope>
</reference>
<comment type="similarity">
    <text evidence="1">Belongs to the DNA polymerase delta/II small subunit family.</text>
</comment>
<name>A0AA36JAB4_9DINO</name>
<evidence type="ECO:0000256" key="1">
    <source>
        <dbReference type="ARBA" id="ARBA00006035"/>
    </source>
</evidence>
<evidence type="ECO:0000259" key="4">
    <source>
        <dbReference type="Pfam" id="PF04042"/>
    </source>
</evidence>
<dbReference type="PANTHER" id="PTHR10416">
    <property type="entry name" value="DNA POLYMERASE DELTA SUBUNIT 2"/>
    <property type="match status" value="1"/>
</dbReference>
<protein>
    <recommendedName>
        <fullName evidence="4">DNA polymerase alpha/delta/epsilon subunit B domain-containing protein</fullName>
    </recommendedName>
</protein>
<keyword evidence="2" id="KW-0235">DNA replication</keyword>
<evidence type="ECO:0000313" key="6">
    <source>
        <dbReference type="Proteomes" id="UP001178507"/>
    </source>
</evidence>
<dbReference type="Proteomes" id="UP001178507">
    <property type="component" value="Unassembled WGS sequence"/>
</dbReference>
<dbReference type="GO" id="GO:0003677">
    <property type="term" value="F:DNA binding"/>
    <property type="evidence" value="ECO:0007669"/>
    <property type="project" value="InterPro"/>
</dbReference>
<dbReference type="InterPro" id="IPR024826">
    <property type="entry name" value="DNA_pol_delta/II_ssu"/>
</dbReference>
<feature type="domain" description="DNA polymerase alpha/delta/epsilon subunit B" evidence="4">
    <location>
        <begin position="16"/>
        <end position="152"/>
    </location>
</feature>
<sequence>MLVTSKKTVGLHRDPNSATPGKAALPQMKAQLAELLEDKPLQVMPGPNEPSNASLPQLPFHSSLLQLTQPNFQAIGNPCSFNFEGLQVMGSSGQPVKDLLRCAQLEPLEGLELCLQARHLAPTAPDTLMTQPFEDKDPFVLDAVPHVLFSGGHARAAHKWREEGQGGTQCICVPSFSQHPALVLVNLHDPRDVHIEEFLS</sequence>
<dbReference type="EMBL" id="CAUJNA010003421">
    <property type="protein sequence ID" value="CAJ1401595.1"/>
    <property type="molecule type" value="Genomic_DNA"/>
</dbReference>
<evidence type="ECO:0000256" key="2">
    <source>
        <dbReference type="ARBA" id="ARBA00022705"/>
    </source>
</evidence>
<dbReference type="Pfam" id="PF04042">
    <property type="entry name" value="DNA_pol_E_B"/>
    <property type="match status" value="1"/>
</dbReference>
<dbReference type="GO" id="GO:0043625">
    <property type="term" value="C:delta DNA polymerase complex"/>
    <property type="evidence" value="ECO:0007669"/>
    <property type="project" value="TreeGrafter"/>
</dbReference>
<dbReference type="PANTHER" id="PTHR10416:SF0">
    <property type="entry name" value="DNA POLYMERASE DELTA SUBUNIT 2"/>
    <property type="match status" value="1"/>
</dbReference>
<proteinExistence type="inferred from homology"/>
<dbReference type="InterPro" id="IPR007185">
    <property type="entry name" value="DNA_pol_a/d/e_bsu"/>
</dbReference>
<dbReference type="Gene3D" id="3.60.21.50">
    <property type="match status" value="1"/>
</dbReference>
<comment type="caution">
    <text evidence="5">The sequence shown here is derived from an EMBL/GenBank/DDBJ whole genome shotgun (WGS) entry which is preliminary data.</text>
</comment>
<feature type="region of interest" description="Disordered" evidence="3">
    <location>
        <begin position="1"/>
        <end position="22"/>
    </location>
</feature>
<accession>A0AA36JAB4</accession>
<evidence type="ECO:0000256" key="3">
    <source>
        <dbReference type="SAM" id="MobiDB-lite"/>
    </source>
</evidence>